<dbReference type="InterPro" id="IPR001845">
    <property type="entry name" value="HTH_ArsR_DNA-bd_dom"/>
</dbReference>
<dbReference type="GO" id="GO:0003700">
    <property type="term" value="F:DNA-binding transcription factor activity"/>
    <property type="evidence" value="ECO:0007669"/>
    <property type="project" value="InterPro"/>
</dbReference>
<dbReference type="Pfam" id="PF12840">
    <property type="entry name" value="HTH_20"/>
    <property type="match status" value="1"/>
</dbReference>
<dbReference type="InterPro" id="IPR036390">
    <property type="entry name" value="WH_DNA-bd_sf"/>
</dbReference>
<dbReference type="AlphaFoldDB" id="A0AAU7TNZ9"/>
<reference evidence="2" key="1">
    <citation type="submission" date="2024-06" db="EMBL/GenBank/DDBJ databases">
        <title>Kribbella sp. strain HUAS MG21 genome sequences.</title>
        <authorList>
            <person name="Mo P."/>
        </authorList>
    </citation>
    <scope>NUCLEOTIDE SEQUENCE</scope>
    <source>
        <strain evidence="2">HUAS MG21</strain>
    </source>
</reference>
<sequence>MSDDATPDTPRTVKLDRHLVRALAHPMRNRMLGLLRIYGPQTATTLAGRLGVNTGATSYHLRQLADAGLVIEDDSRGNARDRWWKSAHQGTEFDTSELLDQEPELALGYLHGIGQTYAENIFGFIDAMQTMAPEWRDASVLSDYLFHLRADQFDAMMHEVLAVLEKYKTPDLTAPLPDGAEQVTVQIQAFPRETRSSAEDGG</sequence>
<proteinExistence type="predicted"/>
<gene>
    <name evidence="2" type="ORF">ABN611_18545</name>
</gene>
<dbReference type="EMBL" id="CP158165">
    <property type="protein sequence ID" value="XBV28386.1"/>
    <property type="molecule type" value="Genomic_DNA"/>
</dbReference>
<evidence type="ECO:0000259" key="1">
    <source>
        <dbReference type="SMART" id="SM00418"/>
    </source>
</evidence>
<dbReference type="RefSeq" id="WP_350281138.1">
    <property type="nucleotide sequence ID" value="NZ_CP158165.1"/>
</dbReference>
<dbReference type="CDD" id="cd00090">
    <property type="entry name" value="HTH_ARSR"/>
    <property type="match status" value="1"/>
</dbReference>
<dbReference type="InterPro" id="IPR011991">
    <property type="entry name" value="ArsR-like_HTH"/>
</dbReference>
<dbReference type="SUPFAM" id="SSF46785">
    <property type="entry name" value="Winged helix' DNA-binding domain"/>
    <property type="match status" value="1"/>
</dbReference>
<protein>
    <submittedName>
        <fullName evidence="2">Helix-turn-helix domain-containing protein</fullName>
    </submittedName>
</protein>
<name>A0AAU7TNZ9_9ACTN</name>
<feature type="domain" description="HTH arsR-type" evidence="1">
    <location>
        <begin position="18"/>
        <end position="99"/>
    </location>
</feature>
<dbReference type="Gene3D" id="1.10.10.10">
    <property type="entry name" value="Winged helix-like DNA-binding domain superfamily/Winged helix DNA-binding domain"/>
    <property type="match status" value="1"/>
</dbReference>
<accession>A0AAU7TNZ9</accession>
<dbReference type="InterPro" id="IPR036388">
    <property type="entry name" value="WH-like_DNA-bd_sf"/>
</dbReference>
<dbReference type="SMART" id="SM00418">
    <property type="entry name" value="HTH_ARSR"/>
    <property type="match status" value="1"/>
</dbReference>
<evidence type="ECO:0000313" key="2">
    <source>
        <dbReference type="EMBL" id="XBV28386.1"/>
    </source>
</evidence>
<organism evidence="2">
    <name type="scientific">Kribbella sp. HUAS MG21</name>
    <dbReference type="NCBI Taxonomy" id="3160966"/>
    <lineage>
        <taxon>Bacteria</taxon>
        <taxon>Bacillati</taxon>
        <taxon>Actinomycetota</taxon>
        <taxon>Actinomycetes</taxon>
        <taxon>Propionibacteriales</taxon>
        <taxon>Kribbellaceae</taxon>
        <taxon>Kribbella</taxon>
    </lineage>
</organism>